<evidence type="ECO:0000256" key="1">
    <source>
        <dbReference type="SAM" id="MobiDB-lite"/>
    </source>
</evidence>
<dbReference type="InterPro" id="IPR037165">
    <property type="entry name" value="AldOxase/xan_DH_Mopterin-bd_sf"/>
</dbReference>
<feature type="region of interest" description="Disordered" evidence="1">
    <location>
        <begin position="142"/>
        <end position="164"/>
    </location>
</feature>
<dbReference type="Pfam" id="PF02738">
    <property type="entry name" value="MoCoBD_1"/>
    <property type="match status" value="1"/>
</dbReference>
<dbReference type="SUPFAM" id="SSF54665">
    <property type="entry name" value="CO dehydrogenase molybdoprotein N-domain-like"/>
    <property type="match status" value="1"/>
</dbReference>
<sequence>MDMNQPIGATPLDGKPDGLVGRPIDRIDGRLKVTGRAPYAYETRDLKNPAYGFLVEAGIAKGRIRSLDVSAAKRAPGVLLVMTHENVPEQGEKKEQVFPQLQGTEIRFHGQPIAFVVAQSFEQARAAAALVKAEYDAEKPEASLKAARPTAVEPKPAQTPPDSTLGDFDGAFASAPVKLDVEYTTPVQIHAQMEPHATIASWETGPDGDRVTLYTANQMLNRGQASLASVLKLKPENVRLVSHYIGGGFGSKLQPQPEAILSALASKSLKRPVKVALTRQQEFHVATHRTDTIQRIRLGADENGRLTAIAHESWSATAPGDVFYETAAVVTRSLYAAQNRLTRHRLANLNVPIASAMRAPGEAVGQLAFECAMDELAEQLKIDPIELRIRNEPEQDPEKKVPFSTRQLVACMREGARRFGWDKRGATGATQDGPWLVGMGMAAASRLNPLMPSQAGVRLNPDGTLTVRMAMTDIGTGTYTILAQIAGEMMGLPVERIHVEIGDTAYPKAAGSGGSFGAGSAGSALYVACDNLRQSLLQNAGMNPDGAVFAEGRVISGNRSEALTDLAGAQGIEAKGEIKPGAMKEKYSQHSFGAHFAEVGVDRDTGEIRLRRMLGVFTGGRILNQKTARSQALGGMIFGVGAALMEAAETDTRYGYFVNHDLAEYHVPAHADVPAIDAVFLPELDDKANPLKSKGLGEVSICGAGAALANAVYNATGLRIRDYPLTLDKVLDGWSERESAAQRRT</sequence>
<evidence type="ECO:0000313" key="4">
    <source>
        <dbReference type="Proteomes" id="UP000218288"/>
    </source>
</evidence>
<dbReference type="RefSeq" id="WP_096486490.1">
    <property type="nucleotide sequence ID" value="NZ_AP014809.1"/>
</dbReference>
<proteinExistence type="predicted"/>
<evidence type="ECO:0000259" key="2">
    <source>
        <dbReference type="SMART" id="SM01008"/>
    </source>
</evidence>
<dbReference type="OrthoDB" id="8428274at2"/>
<dbReference type="Proteomes" id="UP000218288">
    <property type="component" value="Chromosome"/>
</dbReference>
<organism evidence="3 4">
    <name type="scientific">Methylorubrum populi</name>
    <dbReference type="NCBI Taxonomy" id="223967"/>
    <lineage>
        <taxon>Bacteria</taxon>
        <taxon>Pseudomonadati</taxon>
        <taxon>Pseudomonadota</taxon>
        <taxon>Alphaproteobacteria</taxon>
        <taxon>Hyphomicrobiales</taxon>
        <taxon>Methylobacteriaceae</taxon>
        <taxon>Methylorubrum</taxon>
    </lineage>
</organism>
<name>A0A160PGT9_9HYPH</name>
<evidence type="ECO:0000313" key="3">
    <source>
        <dbReference type="EMBL" id="BAU92577.1"/>
    </source>
</evidence>
<accession>A0A160PGT9</accession>
<dbReference type="EMBL" id="AP014809">
    <property type="protein sequence ID" value="BAU92577.1"/>
    <property type="molecule type" value="Genomic_DNA"/>
</dbReference>
<dbReference type="PANTHER" id="PTHR11908">
    <property type="entry name" value="XANTHINE DEHYDROGENASE"/>
    <property type="match status" value="1"/>
</dbReference>
<dbReference type="AlphaFoldDB" id="A0A160PGT9"/>
<dbReference type="Pfam" id="PF20256">
    <property type="entry name" value="MoCoBD_2"/>
    <property type="match status" value="1"/>
</dbReference>
<dbReference type="Pfam" id="PF01315">
    <property type="entry name" value="Ald_Xan_dh_C"/>
    <property type="match status" value="1"/>
</dbReference>
<feature type="domain" description="Aldehyde oxidase/xanthine dehydrogenase a/b hammerhead" evidence="2">
    <location>
        <begin position="34"/>
        <end position="139"/>
    </location>
</feature>
<gene>
    <name evidence="3" type="ORF">MPPM_3972</name>
</gene>
<feature type="region of interest" description="Disordered" evidence="1">
    <location>
        <begin position="1"/>
        <end position="21"/>
    </location>
</feature>
<protein>
    <submittedName>
        <fullName evidence="3">Aldehyde oxidase</fullName>
    </submittedName>
</protein>
<dbReference type="Gene3D" id="3.30.365.10">
    <property type="entry name" value="Aldehyde oxidase/xanthine dehydrogenase, molybdopterin binding domain"/>
    <property type="match status" value="4"/>
</dbReference>
<dbReference type="SMART" id="SM01008">
    <property type="entry name" value="Ald_Xan_dh_C"/>
    <property type="match status" value="1"/>
</dbReference>
<dbReference type="InterPro" id="IPR046867">
    <property type="entry name" value="AldOxase/xan_DH_MoCoBD2"/>
</dbReference>
<dbReference type="InterPro" id="IPR000674">
    <property type="entry name" value="Ald_Oxase/Xan_DH_a/b"/>
</dbReference>
<reference evidence="3 4" key="1">
    <citation type="journal article" date="2016" name="Genome Announc.">
        <title>Complete Genome Sequence of Methylobacterium populi P-1M, Isolated from Pink-Pigmented Household Biofilm.</title>
        <authorList>
            <person name="Morohoshi T."/>
            <person name="Ikeda T."/>
        </authorList>
    </citation>
    <scope>NUCLEOTIDE SEQUENCE [LARGE SCALE GENOMIC DNA]</scope>
    <source>
        <strain evidence="3 4">P-1M</strain>
    </source>
</reference>
<dbReference type="GO" id="GO:0016491">
    <property type="term" value="F:oxidoreductase activity"/>
    <property type="evidence" value="ECO:0007669"/>
    <property type="project" value="InterPro"/>
</dbReference>
<dbReference type="SUPFAM" id="SSF56003">
    <property type="entry name" value="Molybdenum cofactor-binding domain"/>
    <property type="match status" value="1"/>
</dbReference>
<dbReference type="InterPro" id="IPR016208">
    <property type="entry name" value="Ald_Oxase/xanthine_DH-like"/>
</dbReference>
<dbReference type="PANTHER" id="PTHR11908:SF123">
    <property type="entry name" value="ALDEHYDE OXIDOREDUCTASE MOLYBDENUM-BINDING SUBUNIT PAOC"/>
    <property type="match status" value="1"/>
</dbReference>
<dbReference type="GO" id="GO:0005506">
    <property type="term" value="F:iron ion binding"/>
    <property type="evidence" value="ECO:0007669"/>
    <property type="project" value="InterPro"/>
</dbReference>
<dbReference type="Gene3D" id="3.90.1170.50">
    <property type="entry name" value="Aldehyde oxidase/xanthine dehydrogenase, a/b hammerhead"/>
    <property type="match status" value="1"/>
</dbReference>
<dbReference type="InterPro" id="IPR036856">
    <property type="entry name" value="Ald_Oxase/Xan_DH_a/b_sf"/>
</dbReference>
<dbReference type="InterPro" id="IPR008274">
    <property type="entry name" value="AldOxase/xan_DH_MoCoBD1"/>
</dbReference>